<gene>
    <name evidence="11" type="ORF">N789_08165</name>
</gene>
<comment type="subcellular location">
    <subcellularLocation>
        <location evidence="1">Cell membrane</location>
        <topology evidence="1">Multi-pass membrane protein</topology>
    </subcellularLocation>
</comment>
<evidence type="ECO:0000259" key="10">
    <source>
        <dbReference type="Pfam" id="PF05231"/>
    </source>
</evidence>
<organism evidence="11 12">
    <name type="scientific">Arenimonas oryziterrae DSM 21050 = YC6267</name>
    <dbReference type="NCBI Taxonomy" id="1121015"/>
    <lineage>
        <taxon>Bacteria</taxon>
        <taxon>Pseudomonadati</taxon>
        <taxon>Pseudomonadota</taxon>
        <taxon>Gammaproteobacteria</taxon>
        <taxon>Lysobacterales</taxon>
        <taxon>Lysobacteraceae</taxon>
        <taxon>Arenimonas</taxon>
    </lineage>
</organism>
<evidence type="ECO:0000313" key="12">
    <source>
        <dbReference type="Proteomes" id="UP000029385"/>
    </source>
</evidence>
<keyword evidence="7" id="KW-0902">Two-component regulatory system</keyword>
<feature type="transmembrane region" description="Helical" evidence="9">
    <location>
        <begin position="159"/>
        <end position="179"/>
    </location>
</feature>
<keyword evidence="4 9" id="KW-0812">Transmembrane</keyword>
<evidence type="ECO:0000256" key="3">
    <source>
        <dbReference type="ARBA" id="ARBA00022679"/>
    </source>
</evidence>
<evidence type="ECO:0000256" key="9">
    <source>
        <dbReference type="SAM" id="Phobius"/>
    </source>
</evidence>
<feature type="transmembrane region" description="Helical" evidence="9">
    <location>
        <begin position="215"/>
        <end position="232"/>
    </location>
</feature>
<dbReference type="GO" id="GO:0000160">
    <property type="term" value="P:phosphorelay signal transduction system"/>
    <property type="evidence" value="ECO:0007669"/>
    <property type="project" value="UniProtKB-KW"/>
</dbReference>
<feature type="domain" description="MASE1" evidence="10">
    <location>
        <begin position="21"/>
        <end position="287"/>
    </location>
</feature>
<dbReference type="EMBL" id="AVCI01000004">
    <property type="protein sequence ID" value="KFN43913.1"/>
    <property type="molecule type" value="Genomic_DNA"/>
</dbReference>
<evidence type="ECO:0000256" key="5">
    <source>
        <dbReference type="ARBA" id="ARBA00022777"/>
    </source>
</evidence>
<dbReference type="GO" id="GO:0016301">
    <property type="term" value="F:kinase activity"/>
    <property type="evidence" value="ECO:0007669"/>
    <property type="project" value="UniProtKB-KW"/>
</dbReference>
<dbReference type="RefSeq" id="WP_022969698.1">
    <property type="nucleotide sequence ID" value="NZ_ATVD01000003.1"/>
</dbReference>
<evidence type="ECO:0000256" key="6">
    <source>
        <dbReference type="ARBA" id="ARBA00022989"/>
    </source>
</evidence>
<keyword evidence="12" id="KW-1185">Reference proteome</keyword>
<dbReference type="InterPro" id="IPR050482">
    <property type="entry name" value="Sensor_HK_TwoCompSys"/>
</dbReference>
<evidence type="ECO:0000256" key="7">
    <source>
        <dbReference type="ARBA" id="ARBA00023012"/>
    </source>
</evidence>
<keyword evidence="3" id="KW-0808">Transferase</keyword>
<dbReference type="PANTHER" id="PTHR24421">
    <property type="entry name" value="NITRATE/NITRITE SENSOR PROTEIN NARX-RELATED"/>
    <property type="match status" value="1"/>
</dbReference>
<evidence type="ECO:0000256" key="8">
    <source>
        <dbReference type="ARBA" id="ARBA00023136"/>
    </source>
</evidence>
<feature type="transmembrane region" description="Helical" evidence="9">
    <location>
        <begin position="264"/>
        <end position="283"/>
    </location>
</feature>
<dbReference type="InterPro" id="IPR007895">
    <property type="entry name" value="MASE1"/>
</dbReference>
<keyword evidence="8 9" id="KW-0472">Membrane</keyword>
<feature type="transmembrane region" description="Helical" evidence="9">
    <location>
        <begin position="121"/>
        <end position="139"/>
    </location>
</feature>
<evidence type="ECO:0000256" key="4">
    <source>
        <dbReference type="ARBA" id="ARBA00022692"/>
    </source>
</evidence>
<name>A0A091AUJ3_9GAMM</name>
<dbReference type="Pfam" id="PF05231">
    <property type="entry name" value="MASE1"/>
    <property type="match status" value="1"/>
</dbReference>
<evidence type="ECO:0000256" key="2">
    <source>
        <dbReference type="ARBA" id="ARBA00022475"/>
    </source>
</evidence>
<dbReference type="OrthoDB" id="9797605at2"/>
<comment type="caution">
    <text evidence="11">The sequence shown here is derived from an EMBL/GenBank/DDBJ whole genome shotgun (WGS) entry which is preliminary data.</text>
</comment>
<protein>
    <recommendedName>
        <fullName evidence="10">MASE1 domain-containing protein</fullName>
    </recommendedName>
</protein>
<accession>A0A091AUJ3</accession>
<feature type="transmembrane region" description="Helical" evidence="9">
    <location>
        <begin position="18"/>
        <end position="44"/>
    </location>
</feature>
<dbReference type="Gene3D" id="6.10.250.2870">
    <property type="match status" value="1"/>
</dbReference>
<evidence type="ECO:0000313" key="11">
    <source>
        <dbReference type="EMBL" id="KFN43913.1"/>
    </source>
</evidence>
<keyword evidence="6 9" id="KW-1133">Transmembrane helix</keyword>
<proteinExistence type="predicted"/>
<dbReference type="PATRIC" id="fig|1121015.4.peg.1126"/>
<reference evidence="11 12" key="1">
    <citation type="submission" date="2013-09" db="EMBL/GenBank/DDBJ databases">
        <title>Genome sequencing of Arenimonas oryziterrae.</title>
        <authorList>
            <person name="Chen F."/>
            <person name="Wang G."/>
        </authorList>
    </citation>
    <scope>NUCLEOTIDE SEQUENCE [LARGE SCALE GENOMIC DNA]</scope>
    <source>
        <strain evidence="11 12">YC6267</strain>
    </source>
</reference>
<dbReference type="STRING" id="1121015.GCA_000420545_02084"/>
<sequence length="532" mass="58631">MSPDAATAVARRDWRTPLIWLGLALLYGLSWQFLLAISHVLWFLPAGLRLGALWLTPTRRWGWIALGEWSGLALVTLMRGDAVLDPVFIALNIFPFLIYAALVMMVRGSPDETRIDDPTRMLLLVGTGLGCAALVSPLLSHYLPGGMGLARGSLAGTFAFLYGDFTGQLVLTPTLILALRPALRPPMGRALWRDIVLQCLFSLSVFAILQQRSDLAPYLLMLGFAPIFFVAFRQGWAGAAIAVTLTGLGIEALARLSALPVDMTALQLAIAVVGTGGLVLGAASSELRRSHEHLARRHRELGQANQDLGRIANELRNVSQRLVRLEEQGQRELAGELDYELGQAIHALGTRISLAFRDVRDEQTLRLLESVREQVREMQDSLRRVLRQLRPQALDTHGLREAIGAGPLREMLEDAGIDFESAFYGRLEALNDDAQTAVYRICQAAVSEATRMESVHRVFIKLDVMPGQIHRLQVEVLIEIESSPFVEFPIEANPLPAISDRVLAQRGSYVVEALSPGVRHLVRFEEEPVGTA</sequence>
<feature type="transmembrane region" description="Helical" evidence="9">
    <location>
        <begin position="87"/>
        <end position="109"/>
    </location>
</feature>
<dbReference type="Proteomes" id="UP000029385">
    <property type="component" value="Unassembled WGS sequence"/>
</dbReference>
<keyword evidence="2" id="KW-1003">Cell membrane</keyword>
<dbReference type="eggNOG" id="COG3851">
    <property type="taxonomic scope" value="Bacteria"/>
</dbReference>
<dbReference type="AlphaFoldDB" id="A0A091AUJ3"/>
<feature type="transmembrane region" description="Helical" evidence="9">
    <location>
        <begin position="239"/>
        <end position="258"/>
    </location>
</feature>
<evidence type="ECO:0000256" key="1">
    <source>
        <dbReference type="ARBA" id="ARBA00004651"/>
    </source>
</evidence>
<dbReference type="GO" id="GO:0005886">
    <property type="term" value="C:plasma membrane"/>
    <property type="evidence" value="ECO:0007669"/>
    <property type="project" value="UniProtKB-SubCell"/>
</dbReference>
<keyword evidence="5" id="KW-0418">Kinase</keyword>